<evidence type="ECO:0000259" key="3">
    <source>
        <dbReference type="Pfam" id="PF16548"/>
    </source>
</evidence>
<evidence type="ECO:0000256" key="1">
    <source>
        <dbReference type="SAM" id="SignalP"/>
    </source>
</evidence>
<name>A0A7S9HCD1_9ALTE</name>
<dbReference type="KEGG" id="smaa:IT774_12595"/>
<reference evidence="4 5" key="1">
    <citation type="submission" date="2020-11" db="EMBL/GenBank/DDBJ databases">
        <title>Complete genome sequence for Salinimonas sp. strain G2-b.</title>
        <authorList>
            <person name="Park S.-J."/>
        </authorList>
    </citation>
    <scope>NUCLEOTIDE SEQUENCE [LARGE SCALE GENOMIC DNA]</scope>
    <source>
        <strain evidence="4 5">G2-b</strain>
    </source>
</reference>
<dbReference type="Pfam" id="PF16548">
    <property type="entry name" value="FlgT_N"/>
    <property type="match status" value="1"/>
</dbReference>
<keyword evidence="4" id="KW-0282">Flagellum</keyword>
<keyword evidence="5" id="KW-1185">Reference proteome</keyword>
<feature type="chain" id="PRO_5032443193" evidence="1">
    <location>
        <begin position="42"/>
        <end position="295"/>
    </location>
</feature>
<keyword evidence="4" id="KW-0969">Cilium</keyword>
<keyword evidence="4" id="KW-0966">Cell projection</keyword>
<dbReference type="AlphaFoldDB" id="A0A7S9HCD1"/>
<evidence type="ECO:0000313" key="4">
    <source>
        <dbReference type="EMBL" id="QPG04984.1"/>
    </source>
</evidence>
<dbReference type="InterPro" id="IPR032386">
    <property type="entry name" value="FlgT_M"/>
</dbReference>
<feature type="domain" description="Flagellar assembly protein T N-terminal" evidence="3">
    <location>
        <begin position="42"/>
        <end position="129"/>
    </location>
</feature>
<organism evidence="4 5">
    <name type="scientific">Salinimonas marina</name>
    <dbReference type="NCBI Taxonomy" id="2785918"/>
    <lineage>
        <taxon>Bacteria</taxon>
        <taxon>Pseudomonadati</taxon>
        <taxon>Pseudomonadota</taxon>
        <taxon>Gammaproteobacteria</taxon>
        <taxon>Alteromonadales</taxon>
        <taxon>Alteromonadaceae</taxon>
        <taxon>Alteromonas/Salinimonas group</taxon>
        <taxon>Salinimonas</taxon>
    </lineage>
</organism>
<dbReference type="Pfam" id="PF16539">
    <property type="entry name" value="FlgT_M"/>
    <property type="match status" value="1"/>
</dbReference>
<keyword evidence="1" id="KW-0732">Signal</keyword>
<dbReference type="InterPro" id="IPR032370">
    <property type="entry name" value="FlgT_N"/>
</dbReference>
<feature type="signal peptide" evidence="1">
    <location>
        <begin position="1"/>
        <end position="41"/>
    </location>
</feature>
<proteinExistence type="predicted"/>
<dbReference type="Gene3D" id="3.40.50.10610">
    <property type="entry name" value="ABC-type transport auxiliary lipoprotein component"/>
    <property type="match status" value="1"/>
</dbReference>
<dbReference type="Gene3D" id="3.30.1660.40">
    <property type="entry name" value="FlgT, N-terminal domain"/>
    <property type="match status" value="1"/>
</dbReference>
<evidence type="ECO:0000259" key="2">
    <source>
        <dbReference type="Pfam" id="PF16539"/>
    </source>
</evidence>
<feature type="domain" description="Flagellar assembly protein T middle" evidence="2">
    <location>
        <begin position="132"/>
        <end position="279"/>
    </location>
</feature>
<protein>
    <submittedName>
        <fullName evidence="4">Flagellar assembly protein T N-terminal domain-containing protein</fullName>
    </submittedName>
</protein>
<accession>A0A7S9HCD1</accession>
<dbReference type="EMBL" id="CP064795">
    <property type="protein sequence ID" value="QPG04984.1"/>
    <property type="molecule type" value="Genomic_DNA"/>
</dbReference>
<gene>
    <name evidence="4" type="ORF">IT774_12595</name>
</gene>
<sequence>MNLPVSKNTALPLAPQGMLKVLGKWFAALMCLTLPAGQASAAWFEAQGQALLAGKPKQQAREEATAEALKQAMLFAGASVHSVQTLANGLITEDSFQVQANGEVNQLELIDEIWKHGYVTVRIRADIFPKPEQCPAAGFQKTLVTTHFPIQYPQQALDGQLGQLSQVLPRQLKQRFAQHAPAVSIQAIAPYSANWYRREIIEQAPALARQHQAQYILGATITGLDVARSNASSLAFWQDDTDMRQFSLAITILDGMHGGTLMNKAYELTAPGNLTERRKLMLLPRSFGDLLMVKP</sequence>
<evidence type="ECO:0000313" key="5">
    <source>
        <dbReference type="Proteomes" id="UP000595095"/>
    </source>
</evidence>
<dbReference type="Proteomes" id="UP000595095">
    <property type="component" value="Chromosome"/>
</dbReference>
<dbReference type="InterPro" id="IPR038180">
    <property type="entry name" value="FlgT_N_sf"/>
</dbReference>
<dbReference type="RefSeq" id="WP_195810075.1">
    <property type="nucleotide sequence ID" value="NZ_CP064795.1"/>
</dbReference>